<evidence type="ECO:0000313" key="5">
    <source>
        <dbReference type="Proteomes" id="UP000436088"/>
    </source>
</evidence>
<dbReference type="Proteomes" id="UP000436088">
    <property type="component" value="Unassembled WGS sequence"/>
</dbReference>
<proteinExistence type="predicted"/>
<keyword evidence="5" id="KW-1185">Reference proteome</keyword>
<evidence type="ECO:0000256" key="1">
    <source>
        <dbReference type="ARBA" id="ARBA00022737"/>
    </source>
</evidence>
<evidence type="ECO:0000259" key="3">
    <source>
        <dbReference type="Pfam" id="PF03107"/>
    </source>
</evidence>
<dbReference type="EMBL" id="VEPZ02001660">
    <property type="protein sequence ID" value="KAE8664084.1"/>
    <property type="molecule type" value="Genomic_DNA"/>
</dbReference>
<dbReference type="PANTHER" id="PTHR47841:SF3">
    <property type="entry name" value="OS09G0492800 PROTEIN"/>
    <property type="match status" value="1"/>
</dbReference>
<accession>A0A6A2Y5F6</accession>
<reference evidence="4" key="1">
    <citation type="submission" date="2019-09" db="EMBL/GenBank/DDBJ databases">
        <title>Draft genome information of white flower Hibiscus syriacus.</title>
        <authorList>
            <person name="Kim Y.-M."/>
        </authorList>
    </citation>
    <scope>NUCLEOTIDE SEQUENCE [LARGE SCALE GENOMIC DNA]</scope>
    <source>
        <strain evidence="4">YM2019G1</strain>
    </source>
</reference>
<sequence>MMMLSGTKSPLRKTTSLLSKNQSHPSMDQHHHLPRQQSTGFLGRRTSRRSPHTAELFPTSPEVPPMEDGIFHLTHPQHPIMQTSLPDLFTCGACKEYGAGERFSCTKCDYQLHDFCALAPATLRRHPIHPLHNIVFITKSGIYFLFALSFHRKDVIK</sequence>
<organism evidence="4 5">
    <name type="scientific">Hibiscus syriacus</name>
    <name type="common">Rose of Sharon</name>
    <dbReference type="NCBI Taxonomy" id="106335"/>
    <lineage>
        <taxon>Eukaryota</taxon>
        <taxon>Viridiplantae</taxon>
        <taxon>Streptophyta</taxon>
        <taxon>Embryophyta</taxon>
        <taxon>Tracheophyta</taxon>
        <taxon>Spermatophyta</taxon>
        <taxon>Magnoliopsida</taxon>
        <taxon>eudicotyledons</taxon>
        <taxon>Gunneridae</taxon>
        <taxon>Pentapetalae</taxon>
        <taxon>rosids</taxon>
        <taxon>malvids</taxon>
        <taxon>Malvales</taxon>
        <taxon>Malvaceae</taxon>
        <taxon>Malvoideae</taxon>
        <taxon>Hibiscus</taxon>
    </lineage>
</organism>
<dbReference type="AlphaFoldDB" id="A0A6A2Y5F6"/>
<evidence type="ECO:0000256" key="2">
    <source>
        <dbReference type="SAM" id="MobiDB-lite"/>
    </source>
</evidence>
<dbReference type="PANTHER" id="PTHR47841">
    <property type="entry name" value="DIACYLGLYCEROL KINASE THETA-LIKE-RELATED"/>
    <property type="match status" value="1"/>
</dbReference>
<protein>
    <submittedName>
        <fullName evidence="4">Cysteine/Histidine-rich C1 domain family protein, putative isoform 2</fullName>
    </submittedName>
</protein>
<name>A0A6A2Y5F6_HIBSY</name>
<gene>
    <name evidence="4" type="ORF">F3Y22_tig00112856pilonHSYRG00010</name>
</gene>
<comment type="caution">
    <text evidence="4">The sequence shown here is derived from an EMBL/GenBank/DDBJ whole genome shotgun (WGS) entry which is preliminary data.</text>
</comment>
<keyword evidence="1" id="KW-0677">Repeat</keyword>
<dbReference type="InterPro" id="IPR004146">
    <property type="entry name" value="DC1"/>
</dbReference>
<dbReference type="Pfam" id="PF03107">
    <property type="entry name" value="C1_2"/>
    <property type="match status" value="1"/>
</dbReference>
<feature type="domain" description="DC1" evidence="3">
    <location>
        <begin position="74"/>
        <end position="117"/>
    </location>
</feature>
<dbReference type="SUPFAM" id="SSF57889">
    <property type="entry name" value="Cysteine-rich domain"/>
    <property type="match status" value="1"/>
</dbReference>
<dbReference type="InterPro" id="IPR046349">
    <property type="entry name" value="C1-like_sf"/>
</dbReference>
<evidence type="ECO:0000313" key="4">
    <source>
        <dbReference type="EMBL" id="KAE8664084.1"/>
    </source>
</evidence>
<feature type="region of interest" description="Disordered" evidence="2">
    <location>
        <begin position="18"/>
        <end position="61"/>
    </location>
</feature>